<dbReference type="PANTHER" id="PTHR38340">
    <property type="entry name" value="S-LAYER PROTEIN"/>
    <property type="match status" value="1"/>
</dbReference>
<evidence type="ECO:0000256" key="2">
    <source>
        <dbReference type="ARBA" id="ARBA00022525"/>
    </source>
</evidence>
<dbReference type="InterPro" id="IPR001343">
    <property type="entry name" value="Hemolysn_Ca-bd"/>
</dbReference>
<name>A0ABS0XWE7_9HYPH</name>
<dbReference type="PRINTS" id="PR00313">
    <property type="entry name" value="CABNDNGRPT"/>
</dbReference>
<comment type="subcellular location">
    <subcellularLocation>
        <location evidence="1">Secreted</location>
    </subcellularLocation>
</comment>
<accession>A0ABS0XWE7</accession>
<dbReference type="EMBL" id="JAELXT010000002">
    <property type="protein sequence ID" value="MBJ6124377.1"/>
    <property type="molecule type" value="Genomic_DNA"/>
</dbReference>
<keyword evidence="4" id="KW-1185">Reference proteome</keyword>
<dbReference type="SUPFAM" id="SSF51120">
    <property type="entry name" value="beta-Roll"/>
    <property type="match status" value="1"/>
</dbReference>
<dbReference type="InterPro" id="IPR018511">
    <property type="entry name" value="Hemolysin-typ_Ca-bd_CS"/>
</dbReference>
<proteinExistence type="predicted"/>
<protein>
    <submittedName>
        <fullName evidence="3">Calcium-binding protein</fullName>
    </submittedName>
</protein>
<sequence>MAIIFAKGDTLGTARSDKIYGTDGGESLIGLGGNDWIQGNRGKDFLWGGAGNDSIWGGSGDDFIVGGTGRDLLSGYGGRDSFVFDWAPSRSNVDRITDFNARYDTIVLSTAVFKGAGGANRDMKASAFWVGTAAHDASDRIIHDRAAGALYYDPDGTGSRAAIQFAKIDANLRLTYKDFFMMAP</sequence>
<dbReference type="RefSeq" id="WP_199046575.1">
    <property type="nucleotide sequence ID" value="NZ_JAELXT010000002.1"/>
</dbReference>
<evidence type="ECO:0000313" key="4">
    <source>
        <dbReference type="Proteomes" id="UP000620670"/>
    </source>
</evidence>
<dbReference type="PROSITE" id="PS00330">
    <property type="entry name" value="HEMOLYSIN_CALCIUM"/>
    <property type="match status" value="2"/>
</dbReference>
<dbReference type="InterPro" id="IPR011049">
    <property type="entry name" value="Serralysin-like_metalloprot_C"/>
</dbReference>
<dbReference type="Proteomes" id="UP000620670">
    <property type="component" value="Unassembled WGS sequence"/>
</dbReference>
<dbReference type="PANTHER" id="PTHR38340:SF1">
    <property type="entry name" value="S-LAYER PROTEIN"/>
    <property type="match status" value="1"/>
</dbReference>
<gene>
    <name evidence="3" type="ORF">JAO75_03035</name>
</gene>
<reference evidence="4" key="1">
    <citation type="submission" date="2020-12" db="EMBL/GenBank/DDBJ databases">
        <title>Hymenobacter sp.</title>
        <authorList>
            <person name="Kim M.K."/>
        </authorList>
    </citation>
    <scope>NUCLEOTIDE SEQUENCE [LARGE SCALE GENOMIC DNA]</scope>
    <source>
        <strain evidence="4">BT325</strain>
    </source>
</reference>
<evidence type="ECO:0000256" key="1">
    <source>
        <dbReference type="ARBA" id="ARBA00004613"/>
    </source>
</evidence>
<organism evidence="3 4">
    <name type="scientific">Microvirga splendida</name>
    <dbReference type="NCBI Taxonomy" id="2795727"/>
    <lineage>
        <taxon>Bacteria</taxon>
        <taxon>Pseudomonadati</taxon>
        <taxon>Pseudomonadota</taxon>
        <taxon>Alphaproteobacteria</taxon>
        <taxon>Hyphomicrobiales</taxon>
        <taxon>Methylobacteriaceae</taxon>
        <taxon>Microvirga</taxon>
    </lineage>
</organism>
<evidence type="ECO:0000313" key="3">
    <source>
        <dbReference type="EMBL" id="MBJ6124377.1"/>
    </source>
</evidence>
<keyword evidence="2" id="KW-0964">Secreted</keyword>
<dbReference type="Gene3D" id="2.150.10.10">
    <property type="entry name" value="Serralysin-like metalloprotease, C-terminal"/>
    <property type="match status" value="1"/>
</dbReference>
<dbReference type="InterPro" id="IPR050557">
    <property type="entry name" value="RTX_toxin/Mannuronan_C5-epim"/>
</dbReference>
<comment type="caution">
    <text evidence="3">The sequence shown here is derived from an EMBL/GenBank/DDBJ whole genome shotgun (WGS) entry which is preliminary data.</text>
</comment>
<dbReference type="Pfam" id="PF00353">
    <property type="entry name" value="HemolysinCabind"/>
    <property type="match status" value="2"/>
</dbReference>